<dbReference type="EMBL" id="AOHC02000016">
    <property type="protein sequence ID" value="EMY78845.1"/>
    <property type="molecule type" value="Genomic_DNA"/>
</dbReference>
<reference evidence="2" key="1">
    <citation type="submission" date="2013-03" db="EMBL/GenBank/DDBJ databases">
        <authorList>
            <person name="Harkins D.M."/>
            <person name="Durkin A.S."/>
            <person name="Brinkac L.M."/>
            <person name="Haft D.H."/>
            <person name="Selengut J.D."/>
            <person name="Sanka R."/>
            <person name="DePew J."/>
            <person name="Purushe J."/>
            <person name="Hartskeerl R.A."/>
            <person name="Ahmed A."/>
            <person name="van der Linden H."/>
            <person name="Goris M.G.A."/>
            <person name="Vinetz J.M."/>
            <person name="Sutton G.G."/>
            <person name="Nierman W.C."/>
            <person name="Fouts D.E."/>
        </authorList>
    </citation>
    <scope>NUCLEOTIDE SEQUENCE [LARGE SCALE GENOMIC DNA]</scope>
    <source>
        <strain evidence="2">ICFT</strain>
    </source>
</reference>
<organism evidence="2 3">
    <name type="scientific">Leptospira weilii serovar Ranarum str. ICFT</name>
    <dbReference type="NCBI Taxonomy" id="1218598"/>
    <lineage>
        <taxon>Bacteria</taxon>
        <taxon>Pseudomonadati</taxon>
        <taxon>Spirochaetota</taxon>
        <taxon>Spirochaetia</taxon>
        <taxon>Leptospirales</taxon>
        <taxon>Leptospiraceae</taxon>
        <taxon>Leptospira</taxon>
    </lineage>
</organism>
<feature type="transmembrane region" description="Helical" evidence="1">
    <location>
        <begin position="251"/>
        <end position="273"/>
    </location>
</feature>
<proteinExistence type="predicted"/>
<accession>N1WIS7</accession>
<evidence type="ECO:0000256" key="1">
    <source>
        <dbReference type="SAM" id="Phobius"/>
    </source>
</evidence>
<evidence type="ECO:0000313" key="2">
    <source>
        <dbReference type="EMBL" id="EMY78845.1"/>
    </source>
</evidence>
<evidence type="ECO:0000313" key="3">
    <source>
        <dbReference type="Proteomes" id="UP000012313"/>
    </source>
</evidence>
<comment type="caution">
    <text evidence="2">The sequence shown here is derived from an EMBL/GenBank/DDBJ whole genome shotgun (WGS) entry which is preliminary data.</text>
</comment>
<keyword evidence="1" id="KW-1133">Transmembrane helix</keyword>
<dbReference type="AlphaFoldDB" id="N1WIS7"/>
<keyword evidence="1" id="KW-0812">Transmembrane</keyword>
<name>N1WIS7_9LEPT</name>
<keyword evidence="3" id="KW-1185">Reference proteome</keyword>
<keyword evidence="1" id="KW-0472">Membrane</keyword>
<dbReference type="Proteomes" id="UP000012313">
    <property type="component" value="Unassembled WGS sequence"/>
</dbReference>
<sequence>MAAKFLRLFDVLGQAPNKKIEFVFVSSLRTFMKRLFFTFVFLLFWNQSLTAETTTFADGLAVIKRFLGDPAAVEKSWLVESIPVWKQEEESRLEAYLKKVLSSRLENSSFPSKVSKDVLKKELEKIPNLGGIRIRNQKSTLFHLVSSGNEFPNLSQIRSFTIKDYFIDFYLGRQTGITSVEFLKTGLAGAFYYFSEDETLLYSQESSEWKITAEELSSLYKTRNTNCQGCEKIRLNAGTLFFFPSQSAISFWFRLTISVLLFVCALVLTIFFFRSFWIRNRETLRKAIQAQKTLDQEKKSILSQ</sequence>
<dbReference type="STRING" id="1218598.LEP1GSC060_1147"/>
<gene>
    <name evidence="2" type="ORF">LEP1GSC060_1147</name>
</gene>
<protein>
    <submittedName>
        <fullName evidence="2">Uncharacterized protein</fullName>
    </submittedName>
</protein>